<name>A0ACC0M3Q5_RHOML</name>
<dbReference type="Proteomes" id="UP001062846">
    <property type="component" value="Chromosome 10"/>
</dbReference>
<evidence type="ECO:0000313" key="2">
    <source>
        <dbReference type="Proteomes" id="UP001062846"/>
    </source>
</evidence>
<proteinExistence type="predicted"/>
<accession>A0ACC0M3Q5</accession>
<reference evidence="1" key="1">
    <citation type="submission" date="2022-02" db="EMBL/GenBank/DDBJ databases">
        <title>Plant Genome Project.</title>
        <authorList>
            <person name="Zhang R.-G."/>
        </authorList>
    </citation>
    <scope>NUCLEOTIDE SEQUENCE</scope>
    <source>
        <strain evidence="1">AT1</strain>
    </source>
</reference>
<dbReference type="EMBL" id="CM046397">
    <property type="protein sequence ID" value="KAI8535224.1"/>
    <property type="molecule type" value="Genomic_DNA"/>
</dbReference>
<organism evidence="1 2">
    <name type="scientific">Rhododendron molle</name>
    <name type="common">Chinese azalea</name>
    <name type="synonym">Azalea mollis</name>
    <dbReference type="NCBI Taxonomy" id="49168"/>
    <lineage>
        <taxon>Eukaryota</taxon>
        <taxon>Viridiplantae</taxon>
        <taxon>Streptophyta</taxon>
        <taxon>Embryophyta</taxon>
        <taxon>Tracheophyta</taxon>
        <taxon>Spermatophyta</taxon>
        <taxon>Magnoliopsida</taxon>
        <taxon>eudicotyledons</taxon>
        <taxon>Gunneridae</taxon>
        <taxon>Pentapetalae</taxon>
        <taxon>asterids</taxon>
        <taxon>Ericales</taxon>
        <taxon>Ericaceae</taxon>
        <taxon>Ericoideae</taxon>
        <taxon>Rhodoreae</taxon>
        <taxon>Rhododendron</taxon>
    </lineage>
</organism>
<evidence type="ECO:0000313" key="1">
    <source>
        <dbReference type="EMBL" id="KAI8535224.1"/>
    </source>
</evidence>
<gene>
    <name evidence="1" type="ORF">RHMOL_Rhmol10G0157300</name>
</gene>
<comment type="caution">
    <text evidence="1">The sequence shown here is derived from an EMBL/GenBank/DDBJ whole genome shotgun (WGS) entry which is preliminary data.</text>
</comment>
<protein>
    <submittedName>
        <fullName evidence="1">Uncharacterized protein</fullName>
    </submittedName>
</protein>
<sequence length="50" mass="6096">MFRNKVWDLEETIDLVQTRMAIWVKGIYDVKDYFVDDFKRCLDGIRLVKI</sequence>
<keyword evidence="2" id="KW-1185">Reference proteome</keyword>